<evidence type="ECO:0000313" key="2">
    <source>
        <dbReference type="EMBL" id="CAL1278554.1"/>
    </source>
</evidence>
<feature type="compositionally biased region" description="Polar residues" evidence="1">
    <location>
        <begin position="45"/>
        <end position="64"/>
    </location>
</feature>
<sequence>MLIKIVSVCKNFASLDLVEGVLFINQIYNTQLHTHALFSAEFTAPRSNGSRPDTTQNAGNSVLL</sequence>
<name>A0AAV2A6M4_9ARAC</name>
<evidence type="ECO:0000256" key="1">
    <source>
        <dbReference type="SAM" id="MobiDB-lite"/>
    </source>
</evidence>
<dbReference type="AlphaFoldDB" id="A0AAV2A6M4"/>
<organism evidence="2 3">
    <name type="scientific">Larinioides sclopetarius</name>
    <dbReference type="NCBI Taxonomy" id="280406"/>
    <lineage>
        <taxon>Eukaryota</taxon>
        <taxon>Metazoa</taxon>
        <taxon>Ecdysozoa</taxon>
        <taxon>Arthropoda</taxon>
        <taxon>Chelicerata</taxon>
        <taxon>Arachnida</taxon>
        <taxon>Araneae</taxon>
        <taxon>Araneomorphae</taxon>
        <taxon>Entelegynae</taxon>
        <taxon>Araneoidea</taxon>
        <taxon>Araneidae</taxon>
        <taxon>Larinioides</taxon>
    </lineage>
</organism>
<dbReference type="EMBL" id="CAXIEN010000113">
    <property type="protein sequence ID" value="CAL1278554.1"/>
    <property type="molecule type" value="Genomic_DNA"/>
</dbReference>
<feature type="region of interest" description="Disordered" evidence="1">
    <location>
        <begin position="44"/>
        <end position="64"/>
    </location>
</feature>
<keyword evidence="3" id="KW-1185">Reference proteome</keyword>
<dbReference type="Proteomes" id="UP001497382">
    <property type="component" value="Unassembled WGS sequence"/>
</dbReference>
<evidence type="ECO:0000313" key="3">
    <source>
        <dbReference type="Proteomes" id="UP001497382"/>
    </source>
</evidence>
<comment type="caution">
    <text evidence="2">The sequence shown here is derived from an EMBL/GenBank/DDBJ whole genome shotgun (WGS) entry which is preliminary data.</text>
</comment>
<proteinExistence type="predicted"/>
<gene>
    <name evidence="2" type="ORF">LARSCL_LOCUS9850</name>
</gene>
<accession>A0AAV2A6M4</accession>
<reference evidence="2 3" key="1">
    <citation type="submission" date="2024-04" db="EMBL/GenBank/DDBJ databases">
        <authorList>
            <person name="Rising A."/>
            <person name="Reimegard J."/>
            <person name="Sonavane S."/>
            <person name="Akerstrom W."/>
            <person name="Nylinder S."/>
            <person name="Hedman E."/>
            <person name="Kallberg Y."/>
        </authorList>
    </citation>
    <scope>NUCLEOTIDE SEQUENCE [LARGE SCALE GENOMIC DNA]</scope>
</reference>
<protein>
    <submittedName>
        <fullName evidence="2">Uncharacterized protein</fullName>
    </submittedName>
</protein>
<feature type="non-terminal residue" evidence="2">
    <location>
        <position position="64"/>
    </location>
</feature>